<organism evidence="1">
    <name type="scientific">Myoviridae sp. ctTK08</name>
    <dbReference type="NCBI Taxonomy" id="2826656"/>
    <lineage>
        <taxon>Viruses</taxon>
        <taxon>Duplodnaviria</taxon>
        <taxon>Heunggongvirae</taxon>
        <taxon>Uroviricota</taxon>
        <taxon>Caudoviricetes</taxon>
    </lineage>
</organism>
<sequence>MFFHLHHTPKTGRLDLFRLPKSLGLRVSVTTRTLLIVR</sequence>
<protein>
    <submittedName>
        <fullName evidence="1">Uncharacterized protein</fullName>
    </submittedName>
</protein>
<evidence type="ECO:0000313" key="1">
    <source>
        <dbReference type="EMBL" id="DAE23324.1"/>
    </source>
</evidence>
<name>A0A8S5QXE4_9CAUD</name>
<accession>A0A8S5QXE4</accession>
<dbReference type="EMBL" id="BK015751">
    <property type="protein sequence ID" value="DAE23324.1"/>
    <property type="molecule type" value="Genomic_DNA"/>
</dbReference>
<proteinExistence type="predicted"/>
<reference evidence="1" key="1">
    <citation type="journal article" date="2021" name="Proc. Natl. Acad. Sci. U.S.A.">
        <title>A Catalog of Tens of Thousands of Viruses from Human Metagenomes Reveals Hidden Associations with Chronic Diseases.</title>
        <authorList>
            <person name="Tisza M.J."/>
            <person name="Buck C.B."/>
        </authorList>
    </citation>
    <scope>NUCLEOTIDE SEQUENCE</scope>
    <source>
        <strain evidence="1">CtTK08</strain>
    </source>
</reference>